<dbReference type="InterPro" id="IPR004381">
    <property type="entry name" value="Glycerate_kinase"/>
</dbReference>
<dbReference type="PANTHER" id="PTHR21599:SF0">
    <property type="entry name" value="GLYCERATE KINASE"/>
    <property type="match status" value="1"/>
</dbReference>
<dbReference type="NCBIfam" id="TIGR00045">
    <property type="entry name" value="glycerate kinase"/>
    <property type="match status" value="1"/>
</dbReference>
<comment type="caution">
    <text evidence="5">The sequence shown here is derived from an EMBL/GenBank/DDBJ whole genome shotgun (WGS) entry which is preliminary data.</text>
</comment>
<keyword evidence="3 4" id="KW-0418">Kinase</keyword>
<gene>
    <name evidence="5" type="ORF">KC207_00100</name>
</gene>
<dbReference type="InterPro" id="IPR018193">
    <property type="entry name" value="Glyc_kinase_flavodox-like_fold"/>
</dbReference>
<proteinExistence type="inferred from homology"/>
<accession>A0A941HYA6</accession>
<evidence type="ECO:0000256" key="2">
    <source>
        <dbReference type="ARBA" id="ARBA00022679"/>
    </source>
</evidence>
<dbReference type="InterPro" id="IPR018197">
    <property type="entry name" value="Glycerate_kinase_RE-like"/>
</dbReference>
<dbReference type="SUPFAM" id="SSF110738">
    <property type="entry name" value="Glycerate kinase I"/>
    <property type="match status" value="1"/>
</dbReference>
<dbReference type="Gene3D" id="3.90.1510.10">
    <property type="entry name" value="Glycerate kinase, domain 2"/>
    <property type="match status" value="1"/>
</dbReference>
<reference evidence="5" key="1">
    <citation type="submission" date="2021-04" db="EMBL/GenBank/DDBJ databases">
        <title>Phycicoccus avicenniae sp. nov., a novel endophytic actinomycetes isolated from branch of Avicennia mariana.</title>
        <authorList>
            <person name="Tuo L."/>
        </authorList>
    </citation>
    <scope>NUCLEOTIDE SEQUENCE</scope>
    <source>
        <strain evidence="5">BSK3Z-2</strain>
    </source>
</reference>
<evidence type="ECO:0000313" key="6">
    <source>
        <dbReference type="Proteomes" id="UP000677016"/>
    </source>
</evidence>
<dbReference type="GO" id="GO:0008887">
    <property type="term" value="F:glycerate kinase activity"/>
    <property type="evidence" value="ECO:0007669"/>
    <property type="project" value="UniProtKB-UniRule"/>
</dbReference>
<dbReference type="AlphaFoldDB" id="A0A941HYA6"/>
<dbReference type="PANTHER" id="PTHR21599">
    <property type="entry name" value="GLYCERATE KINASE"/>
    <property type="match status" value="1"/>
</dbReference>
<dbReference type="Gene3D" id="3.40.50.10350">
    <property type="entry name" value="Glycerate kinase, domain 1"/>
    <property type="match status" value="1"/>
</dbReference>
<evidence type="ECO:0000256" key="1">
    <source>
        <dbReference type="ARBA" id="ARBA00006284"/>
    </source>
</evidence>
<dbReference type="RefSeq" id="WP_211600775.1">
    <property type="nucleotide sequence ID" value="NZ_JAGSNF010000001.1"/>
</dbReference>
<comment type="similarity">
    <text evidence="1 4">Belongs to the glycerate kinase type-1 family.</text>
</comment>
<dbReference type="Proteomes" id="UP000677016">
    <property type="component" value="Unassembled WGS sequence"/>
</dbReference>
<protein>
    <submittedName>
        <fullName evidence="5">Glycerate kinase</fullName>
    </submittedName>
</protein>
<evidence type="ECO:0000256" key="3">
    <source>
        <dbReference type="ARBA" id="ARBA00022777"/>
    </source>
</evidence>
<dbReference type="GO" id="GO:0031388">
    <property type="term" value="P:organic acid phosphorylation"/>
    <property type="evidence" value="ECO:0007669"/>
    <property type="project" value="UniProtKB-UniRule"/>
</dbReference>
<keyword evidence="6" id="KW-1185">Reference proteome</keyword>
<name>A0A941HYA6_9MICO</name>
<evidence type="ECO:0000256" key="4">
    <source>
        <dbReference type="PIRNR" id="PIRNR006078"/>
    </source>
</evidence>
<sequence>MTGRGNGRPGRRRVVLAPDSFKGSVGAARAARALADGWRSVAPDDDLVLRPVADGGEGTLEAFAAAHPGAVRRPVTVTGPSGRAVDAEWLHVPDGDGGTGVVELALACGIERYAPGEPMRPLDASSAGLGEAVRHALGHGVDRLVLAIGGSASSDGGAGMLVALGARLLDGAGRPVAAGARGLGTVASVDLAGLVPPPPGGALTLTDVDSPLLGPHGAAAVFAPQKGATPADVERIEDALDGWARRLGRDPGTPGSGAAGGVGYALAVWGAERRPGAAAVTDLVGLGDALAGADLVVTGEGRFDEQSGRGKAPAVVVAAAAAAGVPAALVAGSLGTTPEHVLSAVSLVDLAGDEADAMARPEHWLSRAGAALAAAGTRPGG</sequence>
<dbReference type="Pfam" id="PF02595">
    <property type="entry name" value="Gly_kinase"/>
    <property type="match status" value="1"/>
</dbReference>
<keyword evidence="2 4" id="KW-0808">Transferase</keyword>
<organism evidence="5 6">
    <name type="scientific">Phycicoccus avicenniae</name>
    <dbReference type="NCBI Taxonomy" id="2828860"/>
    <lineage>
        <taxon>Bacteria</taxon>
        <taxon>Bacillati</taxon>
        <taxon>Actinomycetota</taxon>
        <taxon>Actinomycetes</taxon>
        <taxon>Micrococcales</taxon>
        <taxon>Intrasporangiaceae</taxon>
        <taxon>Phycicoccus</taxon>
    </lineage>
</organism>
<evidence type="ECO:0000313" key="5">
    <source>
        <dbReference type="EMBL" id="MBR7741695.1"/>
    </source>
</evidence>
<dbReference type="PIRSF" id="PIRSF006078">
    <property type="entry name" value="GlxK"/>
    <property type="match status" value="1"/>
</dbReference>
<dbReference type="InterPro" id="IPR036129">
    <property type="entry name" value="Glycerate_kinase_sf"/>
</dbReference>
<dbReference type="EMBL" id="JAGSNF010000001">
    <property type="protein sequence ID" value="MBR7741695.1"/>
    <property type="molecule type" value="Genomic_DNA"/>
</dbReference>